<dbReference type="SUPFAM" id="SSF51445">
    <property type="entry name" value="(Trans)glycosidases"/>
    <property type="match status" value="1"/>
</dbReference>
<dbReference type="EC" id="3.2.1.23" evidence="3"/>
<feature type="domain" description="Glycoside hydrolase family 42 N-terminal" evidence="7">
    <location>
        <begin position="66"/>
        <end position="439"/>
    </location>
</feature>
<feature type="region of interest" description="Disordered" evidence="6">
    <location>
        <begin position="1"/>
        <end position="42"/>
    </location>
</feature>
<dbReference type="GO" id="GO:0005975">
    <property type="term" value="P:carbohydrate metabolic process"/>
    <property type="evidence" value="ECO:0007669"/>
    <property type="project" value="InterPro"/>
</dbReference>
<keyword evidence="4 9" id="KW-0378">Hydrolase</keyword>
<dbReference type="InterPro" id="IPR029062">
    <property type="entry name" value="Class_I_gatase-like"/>
</dbReference>
<dbReference type="Pfam" id="PF08532">
    <property type="entry name" value="Glyco_hydro_42M"/>
    <property type="match status" value="1"/>
</dbReference>
<evidence type="ECO:0000259" key="8">
    <source>
        <dbReference type="Pfam" id="PF08532"/>
    </source>
</evidence>
<comment type="catalytic activity">
    <reaction evidence="1">
        <text>Hydrolysis of terminal non-reducing beta-D-galactose residues in beta-D-galactosides.</text>
        <dbReference type="EC" id="3.2.1.23"/>
    </reaction>
</comment>
<evidence type="ECO:0000256" key="1">
    <source>
        <dbReference type="ARBA" id="ARBA00001412"/>
    </source>
</evidence>
<dbReference type="GO" id="GO:0004565">
    <property type="term" value="F:beta-galactosidase activity"/>
    <property type="evidence" value="ECO:0007669"/>
    <property type="project" value="UniProtKB-EC"/>
</dbReference>
<dbReference type="InterPro" id="IPR013738">
    <property type="entry name" value="Beta_galactosidase_Trimer"/>
</dbReference>
<dbReference type="InterPro" id="IPR003476">
    <property type="entry name" value="Glyco_hydro_42"/>
</dbReference>
<dbReference type="EMBL" id="JGZL01000015">
    <property type="protein sequence ID" value="KFI85956.1"/>
    <property type="molecule type" value="Genomic_DNA"/>
</dbReference>
<dbReference type="InterPro" id="IPR013529">
    <property type="entry name" value="Glyco_hydro_42_N"/>
</dbReference>
<dbReference type="Proteomes" id="UP000029078">
    <property type="component" value="Unassembled WGS sequence"/>
</dbReference>
<gene>
    <name evidence="9" type="ORF">BRUM_1393</name>
</gene>
<protein>
    <recommendedName>
        <fullName evidence="3">beta-galactosidase</fullName>
        <ecNumber evidence="3">3.2.1.23</ecNumber>
    </recommendedName>
</protein>
<dbReference type="PANTHER" id="PTHR36447">
    <property type="entry name" value="BETA-GALACTOSIDASE GANA"/>
    <property type="match status" value="1"/>
</dbReference>
<evidence type="ECO:0000256" key="2">
    <source>
        <dbReference type="ARBA" id="ARBA00005940"/>
    </source>
</evidence>
<comment type="caution">
    <text evidence="9">The sequence shown here is derived from an EMBL/GenBank/DDBJ whole genome shotgun (WGS) entry which is preliminary data.</text>
</comment>
<feature type="compositionally biased region" description="Low complexity" evidence="6">
    <location>
        <begin position="684"/>
        <end position="706"/>
    </location>
</feature>
<dbReference type="STRING" id="78346.BRUM_1393"/>
<evidence type="ECO:0000256" key="5">
    <source>
        <dbReference type="ARBA" id="ARBA00023295"/>
    </source>
</evidence>
<dbReference type="Gene3D" id="3.40.50.880">
    <property type="match status" value="1"/>
</dbReference>
<sequence>MQTKNGGTTKISGASKTTGVSESTPLYETNIPGGTSPDRTDRTDRIPFAWPKLLTENGRGIAFGGDYNPDQWPEEIWGDDIRLMEKAGVNTVALAIFSWDRIQPTEDRWNFGWLDRIIEKLGKAGIATDLASATATAPLWLYEKHPEVLPRDKYGHQVNAGSRQSWSPTSPVFKEYALTLCRKLAERYGSNPYVTAWHMGNEYGWNNREDYSDNALEAFRAWCRRKYGTIDALNQAWGTTFWGQEMNDFDEVLIPRFMGADSMVNPGQKLDFERFGNDMLLDFYKAERDAIAEICPDKPFTTNFMVSTDQCCMDYADWANEVNFVSNDHYFHEGGEMHLDELACSDALMDSFALGKPWYVMEHSTSAVQWKPLNMRKRKGETVRDSLAHVAMGADAINFFQWRASAFGAESFHSAMVPHAGEDTKLFRQVCELGETLRTLADAGVQGSELERSDTAILFSAESEWATRSETLPSMKLNHWHDVRDWYRAFLNAGSRADIVPLKYDWSAYKTVVLPTVLMLSAADTQRLADFAAAGGRVVIGYATGLIDENFHTWLGGYPGAGNGLLHDMLGIRGEEFNILGAEAEGEPSEIRLGDGDSAASADSAVSVLNGATTRLWQNDVNVTGEHAQVLATYAGETADEWDLDGTAAVTRNPYGAGEAYFVGCDLDVSDLTRFVRGCLAVQSPKDAPSPESAESAKSPESAESPDVLHTVRKSPEATFDFYLPRGKKEIALHGIEGEPIVLFRTEQGEESGSYVVHRNGVLVLRR</sequence>
<proteinExistence type="inferred from homology"/>
<dbReference type="InterPro" id="IPR017853">
    <property type="entry name" value="GH"/>
</dbReference>
<dbReference type="CDD" id="cd03143">
    <property type="entry name" value="A4_beta-galactosidase_middle_domain"/>
    <property type="match status" value="1"/>
</dbReference>
<evidence type="ECO:0000313" key="10">
    <source>
        <dbReference type="Proteomes" id="UP000029078"/>
    </source>
</evidence>
<evidence type="ECO:0000256" key="4">
    <source>
        <dbReference type="ARBA" id="ARBA00022801"/>
    </source>
</evidence>
<dbReference type="Gene3D" id="3.20.20.80">
    <property type="entry name" value="Glycosidases"/>
    <property type="match status" value="1"/>
</dbReference>
<keyword evidence="5 9" id="KW-0326">Glycosidase</keyword>
<keyword evidence="10" id="KW-1185">Reference proteome</keyword>
<dbReference type="eggNOG" id="COG1874">
    <property type="taxonomic scope" value="Bacteria"/>
</dbReference>
<accession>A0A087CRQ6</accession>
<dbReference type="AlphaFoldDB" id="A0A087CRQ6"/>
<feature type="region of interest" description="Disordered" evidence="6">
    <location>
        <begin position="683"/>
        <end position="709"/>
    </location>
</feature>
<evidence type="ECO:0000313" key="9">
    <source>
        <dbReference type="EMBL" id="KFI85956.1"/>
    </source>
</evidence>
<reference evidence="9 10" key="1">
    <citation type="submission" date="2014-03" db="EMBL/GenBank/DDBJ databases">
        <title>Genomics of Bifidobacteria.</title>
        <authorList>
            <person name="Ventura M."/>
            <person name="Milani C."/>
            <person name="Lugli G.A."/>
        </authorList>
    </citation>
    <scope>NUCLEOTIDE SEQUENCE [LARGE SCALE GENOMIC DNA]</scope>
    <source>
        <strain evidence="9 10">LMG 21811</strain>
    </source>
</reference>
<evidence type="ECO:0000259" key="7">
    <source>
        <dbReference type="Pfam" id="PF02449"/>
    </source>
</evidence>
<name>A0A087CRQ6_BIFRU</name>
<dbReference type="Pfam" id="PF02449">
    <property type="entry name" value="Glyco_hydro_42"/>
    <property type="match status" value="1"/>
</dbReference>
<evidence type="ECO:0000256" key="6">
    <source>
        <dbReference type="SAM" id="MobiDB-lite"/>
    </source>
</evidence>
<dbReference type="PANTHER" id="PTHR36447:SF1">
    <property type="entry name" value="BETA-GALACTOSIDASE GANA"/>
    <property type="match status" value="1"/>
</dbReference>
<feature type="compositionally biased region" description="Polar residues" evidence="6">
    <location>
        <begin position="1"/>
        <end position="27"/>
    </location>
</feature>
<feature type="domain" description="Beta-galactosidase trimerisation" evidence="8">
    <location>
        <begin position="454"/>
        <end position="680"/>
    </location>
</feature>
<organism evidence="9 10">
    <name type="scientific">Bifidobacterium ruminantium</name>
    <dbReference type="NCBI Taxonomy" id="78346"/>
    <lineage>
        <taxon>Bacteria</taxon>
        <taxon>Bacillati</taxon>
        <taxon>Actinomycetota</taxon>
        <taxon>Actinomycetes</taxon>
        <taxon>Bifidobacteriales</taxon>
        <taxon>Bifidobacteriaceae</taxon>
        <taxon>Bifidobacterium</taxon>
    </lineage>
</organism>
<dbReference type="SUPFAM" id="SSF52317">
    <property type="entry name" value="Class I glutamine amidotransferase-like"/>
    <property type="match status" value="1"/>
</dbReference>
<comment type="similarity">
    <text evidence="2">Belongs to the glycosyl hydrolase 42 family.</text>
</comment>
<dbReference type="GO" id="GO:0009341">
    <property type="term" value="C:beta-galactosidase complex"/>
    <property type="evidence" value="ECO:0007669"/>
    <property type="project" value="InterPro"/>
</dbReference>
<evidence type="ECO:0000256" key="3">
    <source>
        <dbReference type="ARBA" id="ARBA00012756"/>
    </source>
</evidence>